<keyword evidence="3" id="KW-1185">Reference proteome</keyword>
<sequence length="120" mass="13072">MRPWADKPHRGGRIARVRSERTQALDAGRRQGIDAAAMAVDSPRGSQSDAMTCIAAQTLISMVMRALPHRMCASRLFIASLRRQIGTAIVAIMQTPMVRAMRSAPTSFESHALTVRASTP</sequence>
<reference evidence="2 3" key="1">
    <citation type="submission" date="2022-03" db="EMBL/GenBank/DDBJ databases">
        <title>Complete genome sequence of Lysobacter capsici VKM B-2533 and Lysobacter gummosus 10.1.1, promising sources of lytic agents.</title>
        <authorList>
            <person name="Tarlachkov S.V."/>
            <person name="Kudryakova I.V."/>
            <person name="Afoshin A.S."/>
            <person name="Leontyevskaya E.A."/>
            <person name="Leontyevskaya N.V."/>
        </authorList>
    </citation>
    <scope>NUCLEOTIDE SEQUENCE [LARGE SCALE GENOMIC DNA]</scope>
    <source>
        <strain evidence="2 3">10.1.1</strain>
    </source>
</reference>
<accession>A0ABY3XJ28</accession>
<organism evidence="2 3">
    <name type="scientific">Lysobacter gummosus</name>
    <dbReference type="NCBI Taxonomy" id="262324"/>
    <lineage>
        <taxon>Bacteria</taxon>
        <taxon>Pseudomonadati</taxon>
        <taxon>Pseudomonadota</taxon>
        <taxon>Gammaproteobacteria</taxon>
        <taxon>Lysobacterales</taxon>
        <taxon>Lysobacteraceae</taxon>
        <taxon>Lysobacter</taxon>
    </lineage>
</organism>
<proteinExistence type="predicted"/>
<feature type="compositionally biased region" description="Basic and acidic residues" evidence="1">
    <location>
        <begin position="17"/>
        <end position="30"/>
    </location>
</feature>
<feature type="region of interest" description="Disordered" evidence="1">
    <location>
        <begin position="1"/>
        <end position="30"/>
    </location>
</feature>
<evidence type="ECO:0000313" key="2">
    <source>
        <dbReference type="EMBL" id="UNP31636.1"/>
    </source>
</evidence>
<protein>
    <submittedName>
        <fullName evidence="2">Uncharacterized protein</fullName>
    </submittedName>
</protein>
<dbReference type="EMBL" id="CP093547">
    <property type="protein sequence ID" value="UNP31636.1"/>
    <property type="molecule type" value="Genomic_DNA"/>
</dbReference>
<name>A0ABY3XJ28_9GAMM</name>
<evidence type="ECO:0000313" key="3">
    <source>
        <dbReference type="Proteomes" id="UP000829194"/>
    </source>
</evidence>
<dbReference type="RefSeq" id="WP_148648839.1">
    <property type="nucleotide sequence ID" value="NZ_CP011131.1"/>
</dbReference>
<evidence type="ECO:0000256" key="1">
    <source>
        <dbReference type="SAM" id="MobiDB-lite"/>
    </source>
</evidence>
<gene>
    <name evidence="2" type="ORF">MOV92_10470</name>
</gene>
<dbReference type="Proteomes" id="UP000829194">
    <property type="component" value="Chromosome"/>
</dbReference>